<sequence>MSDAQNGTQGQTPAWPAPGQQSPPPVPPYGQPQPQSQSQQPYAQPRPPYGQPQPYAQPPYGSPHAQPQQPYGPPQGYARPPQFAAPYAAAPTGTFAPAVEAERGRALGTVALVLALIAFVVPTVIAAAAGYDIGVGLGREVPSVSSDTFDLGLLTPVRGSVLLAEVAFWGGTVLGVWAIVQGIVAAVRNRGRGAGIAAIVIGVLGVFAFGTAVTWALTAGVTVSAASAF</sequence>
<dbReference type="RefSeq" id="WP_127095904.1">
    <property type="nucleotide sequence ID" value="NZ_CP031423.1"/>
</dbReference>
<protein>
    <submittedName>
        <fullName evidence="3">Uncharacterized protein</fullName>
    </submittedName>
</protein>
<feature type="compositionally biased region" description="Polar residues" evidence="1">
    <location>
        <begin position="1"/>
        <end position="12"/>
    </location>
</feature>
<feature type="compositionally biased region" description="Low complexity" evidence="1">
    <location>
        <begin position="62"/>
        <end position="82"/>
    </location>
</feature>
<feature type="compositionally biased region" description="Pro residues" evidence="1">
    <location>
        <begin position="44"/>
        <end position="61"/>
    </location>
</feature>
<dbReference type="EMBL" id="CP031423">
    <property type="protein sequence ID" value="AZS37336.1"/>
    <property type="molecule type" value="Genomic_DNA"/>
</dbReference>
<feature type="transmembrane region" description="Helical" evidence="2">
    <location>
        <begin position="194"/>
        <end position="217"/>
    </location>
</feature>
<keyword evidence="2" id="KW-0812">Transmembrane</keyword>
<proteinExistence type="predicted"/>
<feature type="compositionally biased region" description="Pro residues" evidence="1">
    <location>
        <begin position="21"/>
        <end position="31"/>
    </location>
</feature>
<evidence type="ECO:0000256" key="1">
    <source>
        <dbReference type="SAM" id="MobiDB-lite"/>
    </source>
</evidence>
<evidence type="ECO:0000313" key="4">
    <source>
        <dbReference type="Proteomes" id="UP000276888"/>
    </source>
</evidence>
<feature type="transmembrane region" description="Helical" evidence="2">
    <location>
        <begin position="110"/>
        <end position="131"/>
    </location>
</feature>
<keyword evidence="2" id="KW-1133">Transmembrane helix</keyword>
<dbReference type="OrthoDB" id="5084168at2"/>
<evidence type="ECO:0000256" key="2">
    <source>
        <dbReference type="SAM" id="Phobius"/>
    </source>
</evidence>
<feature type="region of interest" description="Disordered" evidence="1">
    <location>
        <begin position="1"/>
        <end position="82"/>
    </location>
</feature>
<keyword evidence="4" id="KW-1185">Reference proteome</keyword>
<accession>A0A3Q9IYR2</accession>
<reference evidence="3 4" key="1">
    <citation type="submission" date="2018-08" db="EMBL/GenBank/DDBJ databases">
        <title>Microbacterium lemovicicum sp. nov., a bacterium isolated from a natural uranium-rich soil.</title>
        <authorList>
            <person name="ORTET P."/>
        </authorList>
    </citation>
    <scope>NUCLEOTIDE SEQUENCE [LARGE SCALE GENOMIC DNA]</scope>
    <source>
        <strain evidence="3 4">Viu22</strain>
    </source>
</reference>
<name>A0A3Q9IYR2_9MICO</name>
<gene>
    <name evidence="3" type="ORF">CVS47_01971</name>
</gene>
<feature type="transmembrane region" description="Helical" evidence="2">
    <location>
        <begin position="166"/>
        <end position="187"/>
    </location>
</feature>
<dbReference type="Proteomes" id="UP000276888">
    <property type="component" value="Chromosome"/>
</dbReference>
<dbReference type="AlphaFoldDB" id="A0A3Q9IYR2"/>
<dbReference type="KEGG" id="mlv:CVS47_01971"/>
<keyword evidence="2" id="KW-0472">Membrane</keyword>
<organism evidence="3 4">
    <name type="scientific">Microbacterium lemovicicum</name>
    <dbReference type="NCBI Taxonomy" id="1072463"/>
    <lineage>
        <taxon>Bacteria</taxon>
        <taxon>Bacillati</taxon>
        <taxon>Actinomycetota</taxon>
        <taxon>Actinomycetes</taxon>
        <taxon>Micrococcales</taxon>
        <taxon>Microbacteriaceae</taxon>
        <taxon>Microbacterium</taxon>
    </lineage>
</organism>
<feature type="compositionally biased region" description="Low complexity" evidence="1">
    <location>
        <begin position="32"/>
        <end position="43"/>
    </location>
</feature>
<evidence type="ECO:0000313" key="3">
    <source>
        <dbReference type="EMBL" id="AZS37336.1"/>
    </source>
</evidence>